<evidence type="ECO:0000256" key="1">
    <source>
        <dbReference type="SAM" id="SignalP"/>
    </source>
</evidence>
<keyword evidence="3" id="KW-1185">Reference proteome</keyword>
<accession>A0A1V3IDL5</accession>
<comment type="caution">
    <text evidence="2">The sequence shown here is derived from an EMBL/GenBank/DDBJ whole genome shotgun (WGS) entry which is preliminary data.</text>
</comment>
<gene>
    <name evidence="2" type="ORF">BKK50_11495</name>
</gene>
<keyword evidence="1" id="KW-0732">Signal</keyword>
<sequence>MRSLIFIFLISLSLISSANEFCGVYENINLIKANDNLILKCDCNCTNEENRFYIDGVNSKNVIEASRLLSLNGVSFADFDLIKRKNNVCYWQNYNSSYEKGVIFAIKVPDGDQICFEIKNI</sequence>
<evidence type="ECO:0000313" key="3">
    <source>
        <dbReference type="Proteomes" id="UP000189433"/>
    </source>
</evidence>
<protein>
    <submittedName>
        <fullName evidence="2">Uncharacterized protein</fullName>
    </submittedName>
</protein>
<dbReference type="Proteomes" id="UP000189433">
    <property type="component" value="Unassembled WGS sequence"/>
</dbReference>
<feature type="chain" id="PRO_5012844333" evidence="1">
    <location>
        <begin position="19"/>
        <end position="121"/>
    </location>
</feature>
<evidence type="ECO:0000313" key="2">
    <source>
        <dbReference type="EMBL" id="OOF38615.1"/>
    </source>
</evidence>
<organism evidence="2 3">
    <name type="scientific">Rodentibacter rarus</name>
    <dbReference type="NCBI Taxonomy" id="1908260"/>
    <lineage>
        <taxon>Bacteria</taxon>
        <taxon>Pseudomonadati</taxon>
        <taxon>Pseudomonadota</taxon>
        <taxon>Gammaproteobacteria</taxon>
        <taxon>Pasteurellales</taxon>
        <taxon>Pasteurellaceae</taxon>
        <taxon>Rodentibacter</taxon>
    </lineage>
</organism>
<proteinExistence type="predicted"/>
<feature type="signal peptide" evidence="1">
    <location>
        <begin position="1"/>
        <end position="18"/>
    </location>
</feature>
<dbReference type="EMBL" id="MLHJ01000143">
    <property type="protein sequence ID" value="OOF38615.1"/>
    <property type="molecule type" value="Genomic_DNA"/>
</dbReference>
<dbReference type="RefSeq" id="WP_077418340.1">
    <property type="nucleotide sequence ID" value="NZ_MLHI01000178.1"/>
</dbReference>
<reference evidence="2 3" key="1">
    <citation type="submission" date="2016-10" db="EMBL/GenBank/DDBJ databases">
        <title>Rodentibacter gen. nov. and new species.</title>
        <authorList>
            <person name="Christensen H."/>
        </authorList>
    </citation>
    <scope>NUCLEOTIDE SEQUENCE [LARGE SCALE GENOMIC DNA]</scope>
    <source>
        <strain evidence="2 3">CCUG17206</strain>
    </source>
</reference>
<dbReference type="AlphaFoldDB" id="A0A1V3IDL5"/>
<name>A0A1V3IDL5_9PAST</name>